<keyword evidence="3" id="KW-1185">Reference proteome</keyword>
<dbReference type="SUPFAM" id="SSF48452">
    <property type="entry name" value="TPR-like"/>
    <property type="match status" value="2"/>
</dbReference>
<keyword evidence="1" id="KW-0472">Membrane</keyword>
<dbReference type="AlphaFoldDB" id="A0A090ILW0"/>
<dbReference type="STRING" id="80852.AWOD_I_1735"/>
<keyword evidence="1" id="KW-1133">Transmembrane helix</keyword>
<evidence type="ECO:0000256" key="1">
    <source>
        <dbReference type="SAM" id="Phobius"/>
    </source>
</evidence>
<dbReference type="EMBL" id="LN554846">
    <property type="protein sequence ID" value="CED71801.1"/>
    <property type="molecule type" value="Genomic_DNA"/>
</dbReference>
<dbReference type="OrthoDB" id="5592888at2"/>
<keyword evidence="1" id="KW-0812">Transmembrane</keyword>
<accession>A0A090ILW0</accession>
<dbReference type="KEGG" id="awd:AWOD_I_1735"/>
<feature type="transmembrane region" description="Helical" evidence="1">
    <location>
        <begin position="7"/>
        <end position="27"/>
    </location>
</feature>
<gene>
    <name evidence="2" type="ORF">AWOD_I_1735</name>
</gene>
<dbReference type="Gene3D" id="1.25.40.10">
    <property type="entry name" value="Tetratricopeptide repeat domain"/>
    <property type="match status" value="2"/>
</dbReference>
<dbReference type="GeneID" id="28541298"/>
<name>A0A090ILW0_9GAMM</name>
<dbReference type="HOGENOM" id="CLU_038151_1_0_6"/>
<organism evidence="2 3">
    <name type="scientific">Aliivibrio wodanis</name>
    <dbReference type="NCBI Taxonomy" id="80852"/>
    <lineage>
        <taxon>Bacteria</taxon>
        <taxon>Pseudomonadati</taxon>
        <taxon>Pseudomonadota</taxon>
        <taxon>Gammaproteobacteria</taxon>
        <taxon>Vibrionales</taxon>
        <taxon>Vibrionaceae</taxon>
        <taxon>Aliivibrio</taxon>
    </lineage>
</organism>
<evidence type="ECO:0000313" key="2">
    <source>
        <dbReference type="EMBL" id="CED71801.1"/>
    </source>
</evidence>
<evidence type="ECO:0000313" key="3">
    <source>
        <dbReference type="Proteomes" id="UP000032427"/>
    </source>
</evidence>
<proteinExistence type="predicted"/>
<reference evidence="3" key="1">
    <citation type="submission" date="2014-09" db="EMBL/GenBank/DDBJ databases">
        <authorList>
            <person name="Hjerde E."/>
        </authorList>
    </citation>
    <scope>NUCLEOTIDE SEQUENCE [LARGE SCALE GENOMIC DNA]</scope>
    <source>
        <strain evidence="3">06/09/139</strain>
    </source>
</reference>
<dbReference type="Proteomes" id="UP000032427">
    <property type="component" value="Chromosome 1"/>
</dbReference>
<dbReference type="InterPro" id="IPR011990">
    <property type="entry name" value="TPR-like_helical_dom_sf"/>
</dbReference>
<dbReference type="PATRIC" id="fig|80852.17.peg.1789"/>
<sequence length="406" mass="47333">MTLYLHSLFRFIGYGTIISFFLIIGQVQAKTLSSYNAKKVQYSNQLQQKGELAEAISILAELSPSAAYDRAYIARVLGVFYWQNEQSKQAIFQLSAAISLHALEQQAQWQTEKMLADIYYSDHQWSKAIEHYQHLLVSRYPVRTDKQSKELATSKNEIHLRLANSYYQDQSWKSCLTHIRQFKPKNRNEKIQKLKIQLVSELQLTRWSSAERTAQALIVYEPNQKIWWQQLIAAQLQQQQADKALVNYSLAKQQGIQFEVQDYKTLSQLYGQNRLPEQAAKVMEEMFINSPSTKSESELVRQATYWQMAKEWDKAEEAWGSAAKESTKHYWSLAKLQLQQKAYQQALKSTEKAKSVILDSDYRLMKVRLYYKLGGFNDAFAEAKKLNELYPSKEAKDWISYLTHKV</sequence>
<protein>
    <submittedName>
        <fullName evidence="2">Putative exported protein</fullName>
    </submittedName>
</protein>